<dbReference type="EMBL" id="JACVVK020000705">
    <property type="protein sequence ID" value="KAK7454117.1"/>
    <property type="molecule type" value="Genomic_DNA"/>
</dbReference>
<comment type="cofactor">
    <cofactor evidence="1">
        <name>FAD</name>
        <dbReference type="ChEBI" id="CHEBI:57692"/>
    </cofactor>
</comment>
<dbReference type="Proteomes" id="UP001519460">
    <property type="component" value="Unassembled WGS sequence"/>
</dbReference>
<dbReference type="PANTHER" id="PTHR43716:SF1">
    <property type="entry name" value="D-2-HYDROXYGLUTARATE DEHYDROGENASE, MITOCHONDRIAL"/>
    <property type="match status" value="1"/>
</dbReference>
<comment type="caution">
    <text evidence="3">The sequence shown here is derived from an EMBL/GenBank/DDBJ whole genome shotgun (WGS) entry which is preliminary data.</text>
</comment>
<evidence type="ECO:0000313" key="3">
    <source>
        <dbReference type="EMBL" id="KAK7454117.1"/>
    </source>
</evidence>
<gene>
    <name evidence="3" type="ORF">BaRGS_00039605</name>
</gene>
<dbReference type="Gene3D" id="3.30.465.10">
    <property type="match status" value="1"/>
</dbReference>
<accession>A0ABD0J3B8</accession>
<reference evidence="3 4" key="1">
    <citation type="journal article" date="2023" name="Sci. Data">
        <title>Genome assembly of the Korean intertidal mud-creeper Batillaria attramentaria.</title>
        <authorList>
            <person name="Patra A.K."/>
            <person name="Ho P.T."/>
            <person name="Jun S."/>
            <person name="Lee S.J."/>
            <person name="Kim Y."/>
            <person name="Won Y.J."/>
        </authorList>
    </citation>
    <scope>NUCLEOTIDE SEQUENCE [LARGE SCALE GENOMIC DNA]</scope>
    <source>
        <strain evidence="3">Wonlab-2016</strain>
    </source>
</reference>
<keyword evidence="2" id="KW-0560">Oxidoreductase</keyword>
<dbReference type="InterPro" id="IPR036318">
    <property type="entry name" value="FAD-bd_PCMH-like_sf"/>
</dbReference>
<keyword evidence="4" id="KW-1185">Reference proteome</keyword>
<dbReference type="InterPro" id="IPR016169">
    <property type="entry name" value="FAD-bd_PCMH_sub2"/>
</dbReference>
<name>A0ABD0J3B8_9CAEN</name>
<proteinExistence type="predicted"/>
<sequence>MIVLGAKGSCHIGGNLATNAGGVRLLRLIRFPTWECPGYYLAGKWLDCMSTLRKDNTGYDLKQMFIGSEGTLGIITAASILCPQRPSAVSVALLGCSGSCSHTHTADTRRGKRQCVLTCDARERLRTRFLFFPHASSAILLEKRFRRMHMLPQKDPQRKSPLFFPTVRQRSCRLPGKGSRDSVLGWALCQELDVDSRTVDPVDVCLCADQMDDNLALCRFWTHHLSGNGPDPAMTDSQYTEIVAR</sequence>
<dbReference type="InterPro" id="IPR051264">
    <property type="entry name" value="FAD-oxidored/transferase_4"/>
</dbReference>
<evidence type="ECO:0008006" key="5">
    <source>
        <dbReference type="Google" id="ProtNLM"/>
    </source>
</evidence>
<dbReference type="GO" id="GO:0016491">
    <property type="term" value="F:oxidoreductase activity"/>
    <property type="evidence" value="ECO:0007669"/>
    <property type="project" value="UniProtKB-KW"/>
</dbReference>
<protein>
    <recommendedName>
        <fullName evidence="5">FAD-binding PCMH-type domain-containing protein</fullName>
    </recommendedName>
</protein>
<organism evidence="3 4">
    <name type="scientific">Batillaria attramentaria</name>
    <dbReference type="NCBI Taxonomy" id="370345"/>
    <lineage>
        <taxon>Eukaryota</taxon>
        <taxon>Metazoa</taxon>
        <taxon>Spiralia</taxon>
        <taxon>Lophotrochozoa</taxon>
        <taxon>Mollusca</taxon>
        <taxon>Gastropoda</taxon>
        <taxon>Caenogastropoda</taxon>
        <taxon>Sorbeoconcha</taxon>
        <taxon>Cerithioidea</taxon>
        <taxon>Batillariidae</taxon>
        <taxon>Batillaria</taxon>
    </lineage>
</organism>
<dbReference type="PANTHER" id="PTHR43716">
    <property type="entry name" value="D-2-HYDROXYGLUTARATE DEHYDROGENASE, MITOCHONDRIAL"/>
    <property type="match status" value="1"/>
</dbReference>
<evidence type="ECO:0000313" key="4">
    <source>
        <dbReference type="Proteomes" id="UP001519460"/>
    </source>
</evidence>
<evidence type="ECO:0000256" key="2">
    <source>
        <dbReference type="ARBA" id="ARBA00023002"/>
    </source>
</evidence>
<evidence type="ECO:0000256" key="1">
    <source>
        <dbReference type="ARBA" id="ARBA00001974"/>
    </source>
</evidence>
<dbReference type="AlphaFoldDB" id="A0ABD0J3B8"/>
<dbReference type="SUPFAM" id="SSF56176">
    <property type="entry name" value="FAD-binding/transporter-associated domain-like"/>
    <property type="match status" value="1"/>
</dbReference>